<organism evidence="4 5">
    <name type="scientific">Prorocentrum cordatum</name>
    <dbReference type="NCBI Taxonomy" id="2364126"/>
    <lineage>
        <taxon>Eukaryota</taxon>
        <taxon>Sar</taxon>
        <taxon>Alveolata</taxon>
        <taxon>Dinophyceae</taxon>
        <taxon>Prorocentrales</taxon>
        <taxon>Prorocentraceae</taxon>
        <taxon>Prorocentrum</taxon>
    </lineage>
</organism>
<dbReference type="SUPFAM" id="SSF57184">
    <property type="entry name" value="Growth factor receptor domain"/>
    <property type="match status" value="1"/>
</dbReference>
<evidence type="ECO:0000313" key="5">
    <source>
        <dbReference type="Proteomes" id="UP001189429"/>
    </source>
</evidence>
<accession>A0ABN9WB10</accession>
<feature type="transmembrane region" description="Helical" evidence="2">
    <location>
        <begin position="273"/>
        <end position="292"/>
    </location>
</feature>
<feature type="compositionally biased region" description="Basic and acidic residues" evidence="1">
    <location>
        <begin position="80"/>
        <end position="90"/>
    </location>
</feature>
<protein>
    <submittedName>
        <fullName evidence="4">Uncharacterized protein</fullName>
    </submittedName>
</protein>
<feature type="chain" id="PRO_5046491452" evidence="3">
    <location>
        <begin position="24"/>
        <end position="782"/>
    </location>
</feature>
<dbReference type="InterPro" id="IPR009030">
    <property type="entry name" value="Growth_fac_rcpt_cys_sf"/>
</dbReference>
<feature type="transmembrane region" description="Helical" evidence="2">
    <location>
        <begin position="189"/>
        <end position="210"/>
    </location>
</feature>
<dbReference type="Proteomes" id="UP001189429">
    <property type="component" value="Unassembled WGS sequence"/>
</dbReference>
<evidence type="ECO:0000256" key="1">
    <source>
        <dbReference type="SAM" id="MobiDB-lite"/>
    </source>
</evidence>
<feature type="region of interest" description="Disordered" evidence="1">
    <location>
        <begin position="448"/>
        <end position="473"/>
    </location>
</feature>
<sequence>MRMGLVSQFVVVLLAPLVFCVSASRIRETPRNFTVNRSTDIYPLGNSHDADADVLLFGKPKLKTKFKSKGRARGPANARSESKQGKQGKENVTEIAECEEPFPAPEQAVIMCPEECPLMRFSTEHLCHFRCISEAKCATYPGVVNRYEGYCRVCAVPGCKRCETFEQVCRECHEGFVLESGECLSKSTWKWHLLMAVLGGVGLLVLLYVLHLAWRPVVSQNALDWGLEHRSRSKAREDVGTHDLYDLNLSLADTVTSAGGIGASLHFSWQRMVLLWSAAVTVAAMGVVYYHGRLNVLDIFGHPLHDEAEGTCSDRLDPLAEEHAEALRISILWLTGIVYVVSSIGAVYWAWWQQRRFIRHEDGTTDMRDYAVTCRGFPEEAEEDLGRSSSDKLEDEYKQFFKSAWGECVIGVSISWNMEESHNHIMKAVSDIVHDLVRKHKAEFPEDDEAQYFQTSRGTPRERGTPRGSGHSRTGCLCGPLIEAVDGLWFGEVPPCLAGAPEEEPEAVHGQLKTEFLRRLKTTGLAVLFYETFLAFPELRSEVAACPVCQALFHVFAGQLLEDGWDNLSLCRFHALQRRRFELCRQWRSALRLSALGAAGAPGPAEWRALREVHRVSGEMESLEAAASAAAAGFQEAFGGHLAALQREARDRLWEASAASVEGIEGEGRSEMREVDELLSQRALERQAHALEEVGRRQEAARGEFWRRRQKCQGPATGLLAGLQGRGACRGLLAARVQELAGAELGARHALERQAASYAAGRAELEGARQQRELGAWLGRAA</sequence>
<dbReference type="EMBL" id="CAUYUJ010018250">
    <property type="protein sequence ID" value="CAK0881972.1"/>
    <property type="molecule type" value="Genomic_DNA"/>
</dbReference>
<comment type="caution">
    <text evidence="4">The sequence shown here is derived from an EMBL/GenBank/DDBJ whole genome shotgun (WGS) entry which is preliminary data.</text>
</comment>
<evidence type="ECO:0000313" key="4">
    <source>
        <dbReference type="EMBL" id="CAK0881972.1"/>
    </source>
</evidence>
<keyword evidence="5" id="KW-1185">Reference proteome</keyword>
<keyword evidence="2" id="KW-1133">Transmembrane helix</keyword>
<keyword evidence="2" id="KW-0472">Membrane</keyword>
<proteinExistence type="predicted"/>
<gene>
    <name evidence="4" type="ORF">PCOR1329_LOCUS64640</name>
</gene>
<evidence type="ECO:0000256" key="3">
    <source>
        <dbReference type="SAM" id="SignalP"/>
    </source>
</evidence>
<feature type="region of interest" description="Disordered" evidence="1">
    <location>
        <begin position="66"/>
        <end position="90"/>
    </location>
</feature>
<feature type="transmembrane region" description="Helical" evidence="2">
    <location>
        <begin position="331"/>
        <end position="351"/>
    </location>
</feature>
<feature type="non-terminal residue" evidence="4">
    <location>
        <position position="782"/>
    </location>
</feature>
<evidence type="ECO:0000256" key="2">
    <source>
        <dbReference type="SAM" id="Phobius"/>
    </source>
</evidence>
<name>A0ABN9WB10_9DINO</name>
<dbReference type="Gene3D" id="2.10.220.10">
    <property type="entry name" value="Hormone Receptor, Insulin-like Growth Factor Receptor 1, Chain A, domain 2"/>
    <property type="match status" value="1"/>
</dbReference>
<feature type="signal peptide" evidence="3">
    <location>
        <begin position="1"/>
        <end position="23"/>
    </location>
</feature>
<reference evidence="4" key="1">
    <citation type="submission" date="2023-10" db="EMBL/GenBank/DDBJ databases">
        <authorList>
            <person name="Chen Y."/>
            <person name="Shah S."/>
            <person name="Dougan E. K."/>
            <person name="Thang M."/>
            <person name="Chan C."/>
        </authorList>
    </citation>
    <scope>NUCLEOTIDE SEQUENCE [LARGE SCALE GENOMIC DNA]</scope>
</reference>
<keyword evidence="2" id="KW-0812">Transmembrane</keyword>
<keyword evidence="3" id="KW-0732">Signal</keyword>